<dbReference type="Proteomes" id="UP000431684">
    <property type="component" value="Unassembled WGS sequence"/>
</dbReference>
<dbReference type="SUPFAM" id="SSF52540">
    <property type="entry name" value="P-loop containing nucleoside triphosphate hydrolases"/>
    <property type="match status" value="1"/>
</dbReference>
<gene>
    <name evidence="2" type="ORF">GJV26_13515</name>
</gene>
<dbReference type="Pfam" id="PF13166">
    <property type="entry name" value="AAA_13"/>
    <property type="match status" value="1"/>
</dbReference>
<dbReference type="Gene3D" id="3.40.50.300">
    <property type="entry name" value="P-loop containing nucleotide triphosphate hydrolases"/>
    <property type="match status" value="1"/>
</dbReference>
<dbReference type="InterPro" id="IPR026866">
    <property type="entry name" value="CR006_AAA"/>
</dbReference>
<dbReference type="InterPro" id="IPR027417">
    <property type="entry name" value="P-loop_NTPase"/>
</dbReference>
<dbReference type="CDD" id="cd00267">
    <property type="entry name" value="ABC_ATPase"/>
    <property type="match status" value="1"/>
</dbReference>
<keyword evidence="3" id="KW-1185">Reference proteome</keyword>
<comment type="caution">
    <text evidence="2">The sequence shown here is derived from an EMBL/GenBank/DDBJ whole genome shotgun (WGS) entry which is preliminary data.</text>
</comment>
<dbReference type="EMBL" id="WNWM01000002">
    <property type="protein sequence ID" value="MUI13470.1"/>
    <property type="molecule type" value="Genomic_DNA"/>
</dbReference>
<reference evidence="2 3" key="1">
    <citation type="submission" date="2019-11" db="EMBL/GenBank/DDBJ databases">
        <title>Draft Genome Sequences of Six Type Strains of the Genus Massilia.</title>
        <authorList>
            <person name="Miess H."/>
            <person name="Frediansyah A."/>
            <person name="Goeker M."/>
            <person name="Gross H."/>
        </authorList>
    </citation>
    <scope>NUCLEOTIDE SEQUENCE [LARGE SCALE GENOMIC DNA]</scope>
    <source>
        <strain evidence="2 3">DSM 17513</strain>
    </source>
</reference>
<proteinExistence type="predicted"/>
<dbReference type="GO" id="GO:0006302">
    <property type="term" value="P:double-strand break repair"/>
    <property type="evidence" value="ECO:0007669"/>
    <property type="project" value="TreeGrafter"/>
</dbReference>
<dbReference type="GO" id="GO:0000731">
    <property type="term" value="P:DNA synthesis involved in DNA repair"/>
    <property type="evidence" value="ECO:0007669"/>
    <property type="project" value="TreeGrafter"/>
</dbReference>
<dbReference type="PANTHER" id="PTHR32182">
    <property type="entry name" value="DNA REPLICATION AND REPAIR PROTEIN RECF"/>
    <property type="match status" value="1"/>
</dbReference>
<accession>A0A6I3XG30</accession>
<evidence type="ECO:0000313" key="2">
    <source>
        <dbReference type="EMBL" id="MUI13470.1"/>
    </source>
</evidence>
<dbReference type="PANTHER" id="PTHR32182:SF22">
    <property type="entry name" value="ATP-DEPENDENT ENDONUCLEASE, OLD FAMILY-RELATED"/>
    <property type="match status" value="1"/>
</dbReference>
<protein>
    <submittedName>
        <fullName evidence="2">AAA family ATPase</fullName>
    </submittedName>
</protein>
<evidence type="ECO:0000259" key="1">
    <source>
        <dbReference type="Pfam" id="PF13166"/>
    </source>
</evidence>
<feature type="domain" description="Protein CR006 P-loop" evidence="1">
    <location>
        <begin position="383"/>
        <end position="718"/>
    </location>
</feature>
<sequence length="876" mass="95531">MVLLHDILAWSQASLKPWQQDAVRRLFQHSITADAIEDLYAMLKDGVGLLDPQGRKPQPLVAEHLPVVAANGDATILISMGDVRNVNRLAPQQVLQFSPKGMTVIYGTNGAGKSGYARVLKRACRARDVTEDVRANAFEKPAPGLVPQAEFKIQVGGNAGTVSWSKNKPAPAELATIAVFDTHCARAYLDHNQDIAYLPSGLDVVENLAQVVMPKLLEKLSAEIQATDTSKDALAHMAGNTKVGKLVNILSENTPPEEIESLAMMGKEDVARMETLGKTLAEADPEAKATQCRLAAGRMAGLKKRIDVVAAWVKDEAVEKLRKLDDETLAAIAAEAKAAGELRAGEELLPGTGDAAWKVLYEAAREFSIAEAYPEMEFPHAHDGAKCVLCQQELENNAGVRLARFEKHVQESVAKVAQEKREQLDAAVAKITGAALALELDDALKQEVSGLDPELPGMIESFDKAVLERQTWLLGAQKSHSWEDIPTFPADPRPKLEVIAANFTAQAEEFDKATDDKQKALLKAELGELSARAALGPCKQTVLDLVNRMRVKALLTKCKDELKTKPVSDKAKAFASSAVTAPLRAALKEEFEALGVSHAMPRLDESVERGKMKHKLQLDLAVPAQIRDILSEGEQRAIAVGAFLAELVTGGHSGGIVFDDPVSSLDHIRRQHVARRLVKEAAKRQVIIFTHDTTFLGELNDLLEQHGTEHAIHHLFWEGAHSGKINAGLPWHHQTFKDRIDKLEQAQKKLEKSWPPYPDEEQSAAMRTQYSMLRATIERLIQDLVFNGVVVRYRDWIKVGNLGEVVGFDDADCKEIERLHKACCDVTEAHDPASGKNAPVPNAQQLGAEIAALAAVAQSIKSKREAKKKAAKGGAP</sequence>
<name>A0A6I3XG30_9BURK</name>
<dbReference type="OrthoDB" id="9789562at2"/>
<organism evidence="2 3">
    <name type="scientific">Pseudoduganella dura</name>
    <dbReference type="NCBI Taxonomy" id="321982"/>
    <lineage>
        <taxon>Bacteria</taxon>
        <taxon>Pseudomonadati</taxon>
        <taxon>Pseudomonadota</taxon>
        <taxon>Betaproteobacteria</taxon>
        <taxon>Burkholderiales</taxon>
        <taxon>Oxalobacteraceae</taxon>
        <taxon>Telluria group</taxon>
        <taxon>Pseudoduganella</taxon>
    </lineage>
</organism>
<dbReference type="RefSeq" id="WP_155709259.1">
    <property type="nucleotide sequence ID" value="NZ_BMWU01000006.1"/>
</dbReference>
<evidence type="ECO:0000313" key="3">
    <source>
        <dbReference type="Proteomes" id="UP000431684"/>
    </source>
</evidence>
<dbReference type="AlphaFoldDB" id="A0A6I3XG30"/>